<evidence type="ECO:0000313" key="2">
    <source>
        <dbReference type="Proteomes" id="UP000691718"/>
    </source>
</evidence>
<name>A0A8S3WB74_PARAO</name>
<dbReference type="EMBL" id="CAJQZP010000246">
    <property type="protein sequence ID" value="CAG4951106.1"/>
    <property type="molecule type" value="Genomic_DNA"/>
</dbReference>
<comment type="caution">
    <text evidence="1">The sequence shown here is derived from an EMBL/GenBank/DDBJ whole genome shotgun (WGS) entry which is preliminary data.</text>
</comment>
<dbReference type="Proteomes" id="UP000691718">
    <property type="component" value="Unassembled WGS sequence"/>
</dbReference>
<protein>
    <submittedName>
        <fullName evidence="1">(apollo) hypothetical protein</fullName>
    </submittedName>
</protein>
<accession>A0A8S3WB74</accession>
<evidence type="ECO:0000313" key="1">
    <source>
        <dbReference type="EMBL" id="CAG4951106.1"/>
    </source>
</evidence>
<gene>
    <name evidence="1" type="ORF">PAPOLLO_LOCUS4351</name>
</gene>
<organism evidence="1 2">
    <name type="scientific">Parnassius apollo</name>
    <name type="common">Apollo butterfly</name>
    <name type="synonym">Papilio apollo</name>
    <dbReference type="NCBI Taxonomy" id="110799"/>
    <lineage>
        <taxon>Eukaryota</taxon>
        <taxon>Metazoa</taxon>
        <taxon>Ecdysozoa</taxon>
        <taxon>Arthropoda</taxon>
        <taxon>Hexapoda</taxon>
        <taxon>Insecta</taxon>
        <taxon>Pterygota</taxon>
        <taxon>Neoptera</taxon>
        <taxon>Endopterygota</taxon>
        <taxon>Lepidoptera</taxon>
        <taxon>Glossata</taxon>
        <taxon>Ditrysia</taxon>
        <taxon>Papilionoidea</taxon>
        <taxon>Papilionidae</taxon>
        <taxon>Parnassiinae</taxon>
        <taxon>Parnassini</taxon>
        <taxon>Parnassius</taxon>
        <taxon>Parnassius</taxon>
    </lineage>
</organism>
<dbReference type="AlphaFoldDB" id="A0A8S3WB74"/>
<proteinExistence type="predicted"/>
<sequence length="71" mass="8303">MPIQLDYLNFLQNNLNQTLYEAEVPEDRITEMWLQHDGAPHYTRAVGKHLNERYPNRWIGRGGAIIPIARS</sequence>
<keyword evidence="2" id="KW-1185">Reference proteome</keyword>
<dbReference type="OrthoDB" id="7902892at2759"/>
<reference evidence="1" key="1">
    <citation type="submission" date="2021-04" db="EMBL/GenBank/DDBJ databases">
        <authorList>
            <person name="Tunstrom K."/>
        </authorList>
    </citation>
    <scope>NUCLEOTIDE SEQUENCE</scope>
</reference>